<protein>
    <submittedName>
        <fullName evidence="2">Uncharacterized protein</fullName>
    </submittedName>
</protein>
<accession>A0ABP9SLQ8</accession>
<evidence type="ECO:0000313" key="2">
    <source>
        <dbReference type="EMBL" id="GAA5198229.1"/>
    </source>
</evidence>
<dbReference type="Proteomes" id="UP001501570">
    <property type="component" value="Unassembled WGS sequence"/>
</dbReference>
<sequence length="72" mass="7484">MPLTAFDIGHPAAEYFGETLFARPGAAAEMPFGLGHAGPLCELLLSAGRPASDLGVPSESQLIRESRGCGDR</sequence>
<dbReference type="EMBL" id="BAABJQ010000032">
    <property type="protein sequence ID" value="GAA5198229.1"/>
    <property type="molecule type" value="Genomic_DNA"/>
</dbReference>
<keyword evidence="3" id="KW-1185">Reference proteome</keyword>
<reference evidence="3" key="1">
    <citation type="journal article" date="2019" name="Int. J. Syst. Evol. Microbiol.">
        <title>The Global Catalogue of Microorganisms (GCM) 10K type strain sequencing project: providing services to taxonomists for standard genome sequencing and annotation.</title>
        <authorList>
            <consortium name="The Broad Institute Genomics Platform"/>
            <consortium name="The Broad Institute Genome Sequencing Center for Infectious Disease"/>
            <person name="Wu L."/>
            <person name="Ma J."/>
        </authorList>
    </citation>
    <scope>NUCLEOTIDE SEQUENCE [LARGE SCALE GENOMIC DNA]</scope>
    <source>
        <strain evidence="3">JCM 18304</strain>
    </source>
</reference>
<feature type="region of interest" description="Disordered" evidence="1">
    <location>
        <begin position="52"/>
        <end position="72"/>
    </location>
</feature>
<organism evidence="2 3">
    <name type="scientific">Rugosimonospora acidiphila</name>
    <dbReference type="NCBI Taxonomy" id="556531"/>
    <lineage>
        <taxon>Bacteria</taxon>
        <taxon>Bacillati</taxon>
        <taxon>Actinomycetota</taxon>
        <taxon>Actinomycetes</taxon>
        <taxon>Micromonosporales</taxon>
        <taxon>Micromonosporaceae</taxon>
        <taxon>Rugosimonospora</taxon>
    </lineage>
</organism>
<proteinExistence type="predicted"/>
<feature type="compositionally biased region" description="Basic and acidic residues" evidence="1">
    <location>
        <begin position="62"/>
        <end position="72"/>
    </location>
</feature>
<comment type="caution">
    <text evidence="2">The sequence shown here is derived from an EMBL/GenBank/DDBJ whole genome shotgun (WGS) entry which is preliminary data.</text>
</comment>
<evidence type="ECO:0000256" key="1">
    <source>
        <dbReference type="SAM" id="MobiDB-lite"/>
    </source>
</evidence>
<name>A0ABP9SLQ8_9ACTN</name>
<gene>
    <name evidence="2" type="ORF">GCM10023322_71130</name>
</gene>
<evidence type="ECO:0000313" key="3">
    <source>
        <dbReference type="Proteomes" id="UP001501570"/>
    </source>
</evidence>